<dbReference type="STRING" id="93625.A0A409XRS2"/>
<dbReference type="InParanoid" id="A0A409XRS2"/>
<dbReference type="InterPro" id="IPR035952">
    <property type="entry name" value="Rhomboid-like_sf"/>
</dbReference>
<evidence type="ECO:0000256" key="6">
    <source>
        <dbReference type="ARBA" id="ARBA00023136"/>
    </source>
</evidence>
<protein>
    <recommendedName>
        <fullName evidence="8">Peptidase S54 rhomboid domain-containing protein</fullName>
    </recommendedName>
</protein>
<dbReference type="Proteomes" id="UP000283269">
    <property type="component" value="Unassembled WGS sequence"/>
</dbReference>
<keyword evidence="6 7" id="KW-0472">Membrane</keyword>
<dbReference type="OrthoDB" id="418595at2759"/>
<dbReference type="GO" id="GO:0004252">
    <property type="term" value="F:serine-type endopeptidase activity"/>
    <property type="evidence" value="ECO:0007669"/>
    <property type="project" value="InterPro"/>
</dbReference>
<sequence>MSGFLFHLGFRPPALPAFFSTHRGLAQSTKTSRVGLSVRGLLQSRPFSAYPRVLSRPVQSSRQTTSSLAKSGLYTSNLRRWLSSTPRSFSRRYQTRPPPPKREFLGFLDRIPQNVVFGGIIAINIVVFAMWLMAKAKYAQERDPSAILWMRDHFHTSWKNFSEGRVYTLITSVFSHLDWSHILFNGFTYFFMATPVLEILGSRQFILLYLGGGLISSISSLTYARMTGKGDYASHGASGAIYTIVTLLACVAPKLTFQLYGIIPVPAWLAVTGFFTYDMYRTISERTGTTDTVGHVGGILAGVGYYLGKRFRLF</sequence>
<keyword evidence="10" id="KW-1185">Reference proteome</keyword>
<dbReference type="GO" id="GO:0006465">
    <property type="term" value="P:signal peptide processing"/>
    <property type="evidence" value="ECO:0007669"/>
    <property type="project" value="TreeGrafter"/>
</dbReference>
<comment type="similarity">
    <text evidence="2">Belongs to the peptidase S54 family.</text>
</comment>
<dbReference type="PANTHER" id="PTHR43731">
    <property type="entry name" value="RHOMBOID PROTEASE"/>
    <property type="match status" value="1"/>
</dbReference>
<keyword evidence="5 7" id="KW-1133">Transmembrane helix</keyword>
<dbReference type="PANTHER" id="PTHR43731:SF14">
    <property type="entry name" value="PRESENILIN-ASSOCIATED RHOMBOID-LIKE PROTEIN, MITOCHONDRIAL"/>
    <property type="match status" value="1"/>
</dbReference>
<name>A0A409XRS2_PSICY</name>
<keyword evidence="4" id="KW-0378">Hydrolase</keyword>
<organism evidence="9 10">
    <name type="scientific">Psilocybe cyanescens</name>
    <dbReference type="NCBI Taxonomy" id="93625"/>
    <lineage>
        <taxon>Eukaryota</taxon>
        <taxon>Fungi</taxon>
        <taxon>Dikarya</taxon>
        <taxon>Basidiomycota</taxon>
        <taxon>Agaricomycotina</taxon>
        <taxon>Agaricomycetes</taxon>
        <taxon>Agaricomycetidae</taxon>
        <taxon>Agaricales</taxon>
        <taxon>Agaricineae</taxon>
        <taxon>Strophariaceae</taxon>
        <taxon>Psilocybe</taxon>
    </lineage>
</organism>
<evidence type="ECO:0000259" key="8">
    <source>
        <dbReference type="Pfam" id="PF01694"/>
    </source>
</evidence>
<evidence type="ECO:0000256" key="4">
    <source>
        <dbReference type="ARBA" id="ARBA00022801"/>
    </source>
</evidence>
<evidence type="ECO:0000256" key="3">
    <source>
        <dbReference type="ARBA" id="ARBA00022692"/>
    </source>
</evidence>
<proteinExistence type="inferred from homology"/>
<accession>A0A409XRS2</accession>
<evidence type="ECO:0000256" key="5">
    <source>
        <dbReference type="ARBA" id="ARBA00022989"/>
    </source>
</evidence>
<evidence type="ECO:0000256" key="2">
    <source>
        <dbReference type="ARBA" id="ARBA00009045"/>
    </source>
</evidence>
<dbReference type="EMBL" id="NHYD01000755">
    <property type="protein sequence ID" value="PPQ93414.1"/>
    <property type="molecule type" value="Genomic_DNA"/>
</dbReference>
<comment type="caution">
    <text evidence="9">The sequence shown here is derived from an EMBL/GenBank/DDBJ whole genome shotgun (WGS) entry which is preliminary data.</text>
</comment>
<dbReference type="AlphaFoldDB" id="A0A409XRS2"/>
<dbReference type="GO" id="GO:0016020">
    <property type="term" value="C:membrane"/>
    <property type="evidence" value="ECO:0007669"/>
    <property type="project" value="UniProtKB-SubCell"/>
</dbReference>
<comment type="subcellular location">
    <subcellularLocation>
        <location evidence="1">Membrane</location>
        <topology evidence="1">Multi-pass membrane protein</topology>
    </subcellularLocation>
</comment>
<evidence type="ECO:0000256" key="1">
    <source>
        <dbReference type="ARBA" id="ARBA00004141"/>
    </source>
</evidence>
<dbReference type="SUPFAM" id="SSF144091">
    <property type="entry name" value="Rhomboid-like"/>
    <property type="match status" value="1"/>
</dbReference>
<feature type="transmembrane region" description="Helical" evidence="7">
    <location>
        <begin position="115"/>
        <end position="134"/>
    </location>
</feature>
<reference evidence="9 10" key="1">
    <citation type="journal article" date="2018" name="Evol. Lett.">
        <title>Horizontal gene cluster transfer increased hallucinogenic mushroom diversity.</title>
        <authorList>
            <person name="Reynolds H.T."/>
            <person name="Vijayakumar V."/>
            <person name="Gluck-Thaler E."/>
            <person name="Korotkin H.B."/>
            <person name="Matheny P.B."/>
            <person name="Slot J.C."/>
        </authorList>
    </citation>
    <scope>NUCLEOTIDE SEQUENCE [LARGE SCALE GENOMIC DNA]</scope>
    <source>
        <strain evidence="9 10">2631</strain>
    </source>
</reference>
<dbReference type="InterPro" id="IPR050925">
    <property type="entry name" value="Rhomboid_protease_S54"/>
</dbReference>
<dbReference type="InterPro" id="IPR022764">
    <property type="entry name" value="Peptidase_S54_rhomboid_dom"/>
</dbReference>
<evidence type="ECO:0000313" key="9">
    <source>
        <dbReference type="EMBL" id="PPQ93414.1"/>
    </source>
</evidence>
<feature type="domain" description="Peptidase S54 rhomboid" evidence="8">
    <location>
        <begin position="164"/>
        <end position="305"/>
    </location>
</feature>
<dbReference type="Gene3D" id="1.20.1540.10">
    <property type="entry name" value="Rhomboid-like"/>
    <property type="match status" value="1"/>
</dbReference>
<evidence type="ECO:0000313" key="10">
    <source>
        <dbReference type="Proteomes" id="UP000283269"/>
    </source>
</evidence>
<gene>
    <name evidence="9" type="ORF">CVT25_004485</name>
</gene>
<keyword evidence="3 7" id="KW-0812">Transmembrane</keyword>
<evidence type="ECO:0000256" key="7">
    <source>
        <dbReference type="SAM" id="Phobius"/>
    </source>
</evidence>
<dbReference type="Pfam" id="PF01694">
    <property type="entry name" value="Rhomboid"/>
    <property type="match status" value="1"/>
</dbReference>
<feature type="transmembrane region" description="Helical" evidence="7">
    <location>
        <begin position="207"/>
        <end position="226"/>
    </location>
</feature>
<feature type="transmembrane region" description="Helical" evidence="7">
    <location>
        <begin position="259"/>
        <end position="280"/>
    </location>
</feature>